<proteinExistence type="inferred from homology"/>
<keyword evidence="6" id="KW-1185">Reference proteome</keyword>
<feature type="region of interest" description="Disordered" evidence="2">
    <location>
        <begin position="301"/>
        <end position="321"/>
    </location>
</feature>
<keyword evidence="3" id="KW-0732">Signal</keyword>
<dbReference type="STRING" id="400682.A0A1X7VVW5"/>
<dbReference type="PANTHER" id="PTHR23150">
    <property type="entry name" value="SULFATASE MODIFYING FACTOR 1, 2"/>
    <property type="match status" value="1"/>
</dbReference>
<reference evidence="5" key="2">
    <citation type="submission" date="2017-05" db="UniProtKB">
        <authorList>
            <consortium name="EnsemblMetazoa"/>
        </authorList>
    </citation>
    <scope>IDENTIFICATION</scope>
</reference>
<dbReference type="EnsemblMetazoa" id="XM_003382424.3">
    <property type="protein sequence ID" value="XP_003382472.1"/>
    <property type="gene ID" value="LOC100638921"/>
</dbReference>
<dbReference type="InterPro" id="IPR051043">
    <property type="entry name" value="Sulfatase_Mod_Factor_Kinase"/>
</dbReference>
<name>A0A1X7VVW5_AMPQE</name>
<dbReference type="OrthoDB" id="659at2759"/>
<feature type="signal peptide" evidence="3">
    <location>
        <begin position="1"/>
        <end position="19"/>
    </location>
</feature>
<feature type="chain" id="PRO_5010866602" description="Sulfatase-modifying factor enzyme-like domain-containing protein" evidence="3">
    <location>
        <begin position="20"/>
        <end position="360"/>
    </location>
</feature>
<gene>
    <name evidence="5" type="primary">100638921</name>
</gene>
<sequence>MGGKVVLLLLFLLAGACYGNVDETCDAEGICIDTEEDEGEKDCGCGGSLRESITEREKKSVEKEESEEPKAQAEEKIPENELVLIPGGVFKMGLDKPVIPEDGETPSRSVTITSFYMDKYEVSNDEYGKFVSDTGYVTETESFGNSFVVEYFISKEVQEGITQAVANAPWWLPVDNASWRQPEGIDSDIKGRMSHPVVHVSWNDADAYCKWAGKRLPTEAEWEYACRAGLKDRLFPWGNNPTPHGEHWMNIWQGKFPINNTLDDGYAGPGPVDIFPPNKFGLYNMVGNVWEWVSDWWTTHHSKKDQKDPKGPPTGSEKVKKGGSYMCHKEYCYRYRCAARSQNTPDSSAHNLGFRCAKSI</sequence>
<dbReference type="OMA" id="RQNVYDL"/>
<dbReference type="SUPFAM" id="SSF56436">
    <property type="entry name" value="C-type lectin-like"/>
    <property type="match status" value="1"/>
</dbReference>
<dbReference type="Gene3D" id="3.90.1580.10">
    <property type="entry name" value="paralog of FGE (formylglycine-generating enzyme)"/>
    <property type="match status" value="1"/>
</dbReference>
<accession>A0A1X7VVW5</accession>
<feature type="domain" description="Sulfatase-modifying factor enzyme-like" evidence="4">
    <location>
        <begin position="80"/>
        <end position="358"/>
    </location>
</feature>
<dbReference type="GO" id="GO:0005783">
    <property type="term" value="C:endoplasmic reticulum"/>
    <property type="evidence" value="ECO:0007669"/>
    <property type="project" value="TreeGrafter"/>
</dbReference>
<dbReference type="EnsemblMetazoa" id="Aqu2.1.44248_001">
    <property type="protein sequence ID" value="Aqu2.1.44248_001"/>
    <property type="gene ID" value="Aqu2.1.44248"/>
</dbReference>
<dbReference type="AlphaFoldDB" id="A0A1X7VVW5"/>
<dbReference type="Pfam" id="PF03781">
    <property type="entry name" value="FGE-sulfatase"/>
    <property type="match status" value="1"/>
</dbReference>
<dbReference type="eggNOG" id="ENOG502QVDG">
    <property type="taxonomic scope" value="Eukaryota"/>
</dbReference>
<dbReference type="InterPro" id="IPR042095">
    <property type="entry name" value="SUMF_sf"/>
</dbReference>
<evidence type="ECO:0000256" key="2">
    <source>
        <dbReference type="SAM" id="MobiDB-lite"/>
    </source>
</evidence>
<protein>
    <recommendedName>
        <fullName evidence="4">Sulfatase-modifying factor enzyme-like domain-containing protein</fullName>
    </recommendedName>
</protein>
<reference evidence="6" key="1">
    <citation type="journal article" date="2010" name="Nature">
        <title>The Amphimedon queenslandica genome and the evolution of animal complexity.</title>
        <authorList>
            <person name="Srivastava M."/>
            <person name="Simakov O."/>
            <person name="Chapman J."/>
            <person name="Fahey B."/>
            <person name="Gauthier M.E."/>
            <person name="Mitros T."/>
            <person name="Richards G.S."/>
            <person name="Conaco C."/>
            <person name="Dacre M."/>
            <person name="Hellsten U."/>
            <person name="Larroux C."/>
            <person name="Putnam N.H."/>
            <person name="Stanke M."/>
            <person name="Adamska M."/>
            <person name="Darling A."/>
            <person name="Degnan S.M."/>
            <person name="Oakley T.H."/>
            <person name="Plachetzki D.C."/>
            <person name="Zhai Y."/>
            <person name="Adamski M."/>
            <person name="Calcino A."/>
            <person name="Cummins S.F."/>
            <person name="Goodstein D.M."/>
            <person name="Harris C."/>
            <person name="Jackson D.J."/>
            <person name="Leys S.P."/>
            <person name="Shu S."/>
            <person name="Woodcroft B.J."/>
            <person name="Vervoort M."/>
            <person name="Kosik K.S."/>
            <person name="Manning G."/>
            <person name="Degnan B.M."/>
            <person name="Rokhsar D.S."/>
        </authorList>
    </citation>
    <scope>NUCLEOTIDE SEQUENCE [LARGE SCALE GENOMIC DNA]</scope>
</reference>
<dbReference type="PANTHER" id="PTHR23150:SF19">
    <property type="entry name" value="FORMYLGLYCINE-GENERATING ENZYME"/>
    <property type="match status" value="1"/>
</dbReference>
<organism evidence="5">
    <name type="scientific">Amphimedon queenslandica</name>
    <name type="common">Sponge</name>
    <dbReference type="NCBI Taxonomy" id="400682"/>
    <lineage>
        <taxon>Eukaryota</taxon>
        <taxon>Metazoa</taxon>
        <taxon>Porifera</taxon>
        <taxon>Demospongiae</taxon>
        <taxon>Heteroscleromorpha</taxon>
        <taxon>Haplosclerida</taxon>
        <taxon>Niphatidae</taxon>
        <taxon>Amphimedon</taxon>
    </lineage>
</organism>
<dbReference type="GO" id="GO:0120147">
    <property type="term" value="F:formylglycine-generating oxidase activity"/>
    <property type="evidence" value="ECO:0007669"/>
    <property type="project" value="TreeGrafter"/>
</dbReference>
<dbReference type="PROSITE" id="PS51257">
    <property type="entry name" value="PROKAR_LIPOPROTEIN"/>
    <property type="match status" value="1"/>
</dbReference>
<evidence type="ECO:0000313" key="5">
    <source>
        <dbReference type="EnsemblMetazoa" id="Aqu2.1.44248_001"/>
    </source>
</evidence>
<evidence type="ECO:0000313" key="6">
    <source>
        <dbReference type="Proteomes" id="UP000007879"/>
    </source>
</evidence>
<evidence type="ECO:0000259" key="4">
    <source>
        <dbReference type="Pfam" id="PF03781"/>
    </source>
</evidence>
<dbReference type="InterPro" id="IPR016187">
    <property type="entry name" value="CTDL_fold"/>
</dbReference>
<evidence type="ECO:0000256" key="3">
    <source>
        <dbReference type="SAM" id="SignalP"/>
    </source>
</evidence>
<feature type="region of interest" description="Disordered" evidence="2">
    <location>
        <begin position="56"/>
        <end position="76"/>
    </location>
</feature>
<dbReference type="InParanoid" id="A0A1X7VVW5"/>
<dbReference type="KEGG" id="aqu:100638921"/>
<dbReference type="Proteomes" id="UP000007879">
    <property type="component" value="Unassembled WGS sequence"/>
</dbReference>
<comment type="similarity">
    <text evidence="1">Belongs to the sulfatase-modifying factor family.</text>
</comment>
<evidence type="ECO:0000256" key="1">
    <source>
        <dbReference type="ARBA" id="ARBA00005310"/>
    </source>
</evidence>
<dbReference type="InterPro" id="IPR005532">
    <property type="entry name" value="SUMF_dom"/>
</dbReference>